<sequence length="454" mass="51092">MGLSWLMRLNMKDQSFLQKSMLLIVSTLITGILGFSFTIVLSREIGPEGMGLFSLVFPINSLLLSIISGGMMIAISKIVAEYVAKDEYNNVRKCMNTALFFNLITSMFVIGIGYLLSFHISKYVINDVRTLHAFRLVLLASIFMTLSNTYKGYFFGTMKVTTPAYIDIFEKLLRILLILIIFRRYSLADVTSYVTVAFLVFCIGELASLIFFFIYYRLDLREYDNDTSEKTKTVLQYLGNIFAISIPLMITELIASSLYTVSALMIPRRLVAANFDYNAALELIGKFISMSMQIVFFPMIIIGAISTILIPDLSSSISKKDNKSIELRIRSVMRAAIVIGVIVLVLFMLFGNSIGELIYKRDDLGIYIKFLALCAPPLYVSAITRSILNGLGKQKIILRNALVISVIQVVLLYTLIGIPSIHIFGFGFTIIITSFIAIFINVREIKKDIQVRIL</sequence>
<feature type="transmembrane region" description="Helical" evidence="8">
    <location>
        <begin position="53"/>
        <end position="79"/>
    </location>
</feature>
<evidence type="ECO:0000256" key="8">
    <source>
        <dbReference type="SAM" id="Phobius"/>
    </source>
</evidence>
<evidence type="ECO:0000256" key="7">
    <source>
        <dbReference type="ARBA" id="ARBA00031636"/>
    </source>
</evidence>
<dbReference type="eggNOG" id="COG2244">
    <property type="taxonomic scope" value="Bacteria"/>
</dbReference>
<dbReference type="PANTHER" id="PTHR43298">
    <property type="entry name" value="MULTIDRUG RESISTANCE PROTEIN NORM-RELATED"/>
    <property type="match status" value="1"/>
</dbReference>
<reference evidence="9 10" key="1">
    <citation type="journal article" date="2011" name="J. Bacteriol.">
        <title>Genome sequence of Haloplasma contractile, an unusual contractile bacterium from a deep-sea anoxic brine lake.</title>
        <authorList>
            <person name="Antunes A."/>
            <person name="Alam I."/>
            <person name="El Dorry H."/>
            <person name="Siam R."/>
            <person name="Robertson A."/>
            <person name="Bajic V.B."/>
            <person name="Stingl U."/>
        </authorList>
    </citation>
    <scope>NUCLEOTIDE SEQUENCE [LARGE SCALE GENOMIC DNA]</scope>
    <source>
        <strain evidence="9 10">SSD-17B</strain>
    </source>
</reference>
<gene>
    <name evidence="9" type="ORF">HLPCO_001883</name>
</gene>
<evidence type="ECO:0000313" key="9">
    <source>
        <dbReference type="EMBL" id="ERJ11969.1"/>
    </source>
</evidence>
<keyword evidence="6 8" id="KW-0472">Membrane</keyword>
<dbReference type="OrthoDB" id="9775950at2"/>
<proteinExistence type="inferred from homology"/>
<evidence type="ECO:0000256" key="6">
    <source>
        <dbReference type="ARBA" id="ARBA00023136"/>
    </source>
</evidence>
<dbReference type="STRING" id="1033810.HLPCO_001883"/>
<feature type="transmembrane region" description="Helical" evidence="8">
    <location>
        <begin position="237"/>
        <end position="267"/>
    </location>
</feature>
<keyword evidence="3" id="KW-0813">Transport</keyword>
<keyword evidence="4 8" id="KW-0812">Transmembrane</keyword>
<comment type="subcellular location">
    <subcellularLocation>
        <location evidence="1">Membrane</location>
        <topology evidence="1">Multi-pass membrane protein</topology>
    </subcellularLocation>
</comment>
<dbReference type="EMBL" id="AFNU02000006">
    <property type="protein sequence ID" value="ERJ11969.1"/>
    <property type="molecule type" value="Genomic_DNA"/>
</dbReference>
<accession>F7Q0Q9</accession>
<dbReference type="GO" id="GO:0005886">
    <property type="term" value="C:plasma membrane"/>
    <property type="evidence" value="ECO:0007669"/>
    <property type="project" value="TreeGrafter"/>
</dbReference>
<feature type="transmembrane region" description="Helical" evidence="8">
    <location>
        <begin position="396"/>
        <end position="416"/>
    </location>
</feature>
<feature type="transmembrane region" description="Helical" evidence="8">
    <location>
        <begin position="331"/>
        <end position="354"/>
    </location>
</feature>
<feature type="transmembrane region" description="Helical" evidence="8">
    <location>
        <begin position="193"/>
        <end position="216"/>
    </location>
</feature>
<dbReference type="InterPro" id="IPR002797">
    <property type="entry name" value="Polysacc_synth"/>
</dbReference>
<evidence type="ECO:0000256" key="4">
    <source>
        <dbReference type="ARBA" id="ARBA00022692"/>
    </source>
</evidence>
<protein>
    <recommendedName>
        <fullName evidence="7">Multidrug-efflux transporter</fullName>
    </recommendedName>
</protein>
<dbReference type="Pfam" id="PF01943">
    <property type="entry name" value="Polysacc_synt"/>
    <property type="match status" value="1"/>
</dbReference>
<reference evidence="9 10" key="2">
    <citation type="journal article" date="2013" name="PLoS ONE">
        <title>INDIGO - INtegrated Data Warehouse of MIcrobial GenOmes with Examples from the Red Sea Extremophiles.</title>
        <authorList>
            <person name="Alam I."/>
            <person name="Antunes A."/>
            <person name="Kamau A.A."/>
            <person name="Ba Alawi W."/>
            <person name="Kalkatawi M."/>
            <person name="Stingl U."/>
            <person name="Bajic V.B."/>
        </authorList>
    </citation>
    <scope>NUCLEOTIDE SEQUENCE [LARGE SCALE GENOMIC DNA]</scope>
    <source>
        <strain evidence="9 10">SSD-17B</strain>
    </source>
</reference>
<dbReference type="InterPro" id="IPR014249">
    <property type="entry name" value="Spore_V_B"/>
</dbReference>
<organism evidence="9 10">
    <name type="scientific">Haloplasma contractile SSD-17B</name>
    <dbReference type="NCBI Taxonomy" id="1033810"/>
    <lineage>
        <taxon>Bacteria</taxon>
        <taxon>Bacillati</taxon>
        <taxon>Mycoplasmatota</taxon>
        <taxon>Mollicutes</taxon>
        <taxon>Haloplasmatales</taxon>
        <taxon>Haloplasmataceae</taxon>
        <taxon>Haloplasma</taxon>
    </lineage>
</organism>
<feature type="transmembrane region" description="Helical" evidence="8">
    <location>
        <begin position="422"/>
        <end position="442"/>
    </location>
</feature>
<feature type="transmembrane region" description="Helical" evidence="8">
    <location>
        <begin position="132"/>
        <end position="150"/>
    </location>
</feature>
<feature type="transmembrane region" description="Helical" evidence="8">
    <location>
        <begin position="171"/>
        <end position="187"/>
    </location>
</feature>
<feature type="transmembrane region" description="Helical" evidence="8">
    <location>
        <begin position="99"/>
        <end position="120"/>
    </location>
</feature>
<dbReference type="InterPro" id="IPR024923">
    <property type="entry name" value="PG_synth_SpoVB"/>
</dbReference>
<dbReference type="Proteomes" id="UP000005707">
    <property type="component" value="Unassembled WGS sequence"/>
</dbReference>
<comment type="similarity">
    <text evidence="2">Belongs to the multi antimicrobial extrusion (MATE) (TC 2.A.66.1) family.</text>
</comment>
<dbReference type="PIRSF" id="PIRSF038958">
    <property type="entry name" value="PG_synth_SpoVB"/>
    <property type="match status" value="1"/>
</dbReference>
<keyword evidence="5 8" id="KW-1133">Transmembrane helix</keyword>
<keyword evidence="10" id="KW-1185">Reference proteome</keyword>
<comment type="caution">
    <text evidence="9">The sequence shown here is derived from an EMBL/GenBank/DDBJ whole genome shotgun (WGS) entry which is preliminary data.</text>
</comment>
<dbReference type="NCBIfam" id="TIGR02900">
    <property type="entry name" value="spore_V_B"/>
    <property type="match status" value="1"/>
</dbReference>
<evidence type="ECO:0000256" key="2">
    <source>
        <dbReference type="ARBA" id="ARBA00010199"/>
    </source>
</evidence>
<feature type="transmembrane region" description="Helical" evidence="8">
    <location>
        <begin position="21"/>
        <end position="41"/>
    </location>
</feature>
<dbReference type="AlphaFoldDB" id="F7Q0Q9"/>
<evidence type="ECO:0000256" key="5">
    <source>
        <dbReference type="ARBA" id="ARBA00022989"/>
    </source>
</evidence>
<dbReference type="InParanoid" id="F7Q0Q9"/>
<feature type="transmembrane region" description="Helical" evidence="8">
    <location>
        <begin position="287"/>
        <end position="310"/>
    </location>
</feature>
<dbReference type="RefSeq" id="WP_008827183.1">
    <property type="nucleotide sequence ID" value="NZ_AFNU02000006.1"/>
</dbReference>
<evidence type="ECO:0000256" key="3">
    <source>
        <dbReference type="ARBA" id="ARBA00022448"/>
    </source>
</evidence>
<dbReference type="InterPro" id="IPR050222">
    <property type="entry name" value="MATE_MdtK"/>
</dbReference>
<dbReference type="PANTHER" id="PTHR43298:SF2">
    <property type="entry name" value="FMN_FAD EXPORTER YEEO-RELATED"/>
    <property type="match status" value="1"/>
</dbReference>
<evidence type="ECO:0000313" key="10">
    <source>
        <dbReference type="Proteomes" id="UP000005707"/>
    </source>
</evidence>
<evidence type="ECO:0000256" key="1">
    <source>
        <dbReference type="ARBA" id="ARBA00004141"/>
    </source>
</evidence>
<feature type="transmembrane region" description="Helical" evidence="8">
    <location>
        <begin position="366"/>
        <end position="384"/>
    </location>
</feature>
<name>F7Q0Q9_9MOLU</name>